<sequence>MTLGRKGLTSGVIKGSTVCWLTVCCVCIILETCCFVFLCCVREIQSSVSLLAGERPVLFTYSSLPCQLSATTIARCRQG</sequence>
<reference evidence="2" key="1">
    <citation type="submission" date="2023-05" db="EMBL/GenBank/DDBJ databases">
        <authorList>
            <person name="Stuckert A."/>
        </authorList>
    </citation>
    <scope>NUCLEOTIDE SEQUENCE</scope>
</reference>
<dbReference type="Proteomes" id="UP001162483">
    <property type="component" value="Unassembled WGS sequence"/>
</dbReference>
<proteinExistence type="predicted"/>
<protein>
    <recommendedName>
        <fullName evidence="4">Secreted protein</fullName>
    </recommendedName>
</protein>
<name>A0ABN9E4X5_9NEOB</name>
<keyword evidence="1" id="KW-0472">Membrane</keyword>
<keyword evidence="1" id="KW-1133">Transmembrane helix</keyword>
<evidence type="ECO:0000256" key="1">
    <source>
        <dbReference type="SAM" id="Phobius"/>
    </source>
</evidence>
<evidence type="ECO:0000313" key="3">
    <source>
        <dbReference type="Proteomes" id="UP001162483"/>
    </source>
</evidence>
<comment type="caution">
    <text evidence="2">The sequence shown here is derived from an EMBL/GenBank/DDBJ whole genome shotgun (WGS) entry which is preliminary data.</text>
</comment>
<organism evidence="2 3">
    <name type="scientific">Staurois parvus</name>
    <dbReference type="NCBI Taxonomy" id="386267"/>
    <lineage>
        <taxon>Eukaryota</taxon>
        <taxon>Metazoa</taxon>
        <taxon>Chordata</taxon>
        <taxon>Craniata</taxon>
        <taxon>Vertebrata</taxon>
        <taxon>Euteleostomi</taxon>
        <taxon>Amphibia</taxon>
        <taxon>Batrachia</taxon>
        <taxon>Anura</taxon>
        <taxon>Neobatrachia</taxon>
        <taxon>Ranoidea</taxon>
        <taxon>Ranidae</taxon>
        <taxon>Staurois</taxon>
    </lineage>
</organism>
<gene>
    <name evidence="2" type="ORF">SPARVUS_LOCUS9213298</name>
</gene>
<accession>A0ABN9E4X5</accession>
<dbReference type="EMBL" id="CATNWA010015142">
    <property type="protein sequence ID" value="CAI9579940.1"/>
    <property type="molecule type" value="Genomic_DNA"/>
</dbReference>
<evidence type="ECO:0008006" key="4">
    <source>
        <dbReference type="Google" id="ProtNLM"/>
    </source>
</evidence>
<feature type="non-terminal residue" evidence="2">
    <location>
        <position position="79"/>
    </location>
</feature>
<evidence type="ECO:0000313" key="2">
    <source>
        <dbReference type="EMBL" id="CAI9579940.1"/>
    </source>
</evidence>
<feature type="transmembrane region" description="Helical" evidence="1">
    <location>
        <begin position="20"/>
        <end position="41"/>
    </location>
</feature>
<keyword evidence="1" id="KW-0812">Transmembrane</keyword>
<keyword evidence="3" id="KW-1185">Reference proteome</keyword>